<accession>A0A4C1V5D1</accession>
<dbReference type="OrthoDB" id="412981at2759"/>
<evidence type="ECO:0000313" key="3">
    <source>
        <dbReference type="Proteomes" id="UP000299102"/>
    </source>
</evidence>
<comment type="caution">
    <text evidence="2">The sequence shown here is derived from an EMBL/GenBank/DDBJ whole genome shotgun (WGS) entry which is preliminary data.</text>
</comment>
<dbReference type="Proteomes" id="UP000299102">
    <property type="component" value="Unassembled WGS sequence"/>
</dbReference>
<dbReference type="AlphaFoldDB" id="A0A4C1V5D1"/>
<evidence type="ECO:0000313" key="2">
    <source>
        <dbReference type="EMBL" id="GBP33482.1"/>
    </source>
</evidence>
<organism evidence="2 3">
    <name type="scientific">Eumeta variegata</name>
    <name type="common">Bagworm moth</name>
    <name type="synonym">Eumeta japonica</name>
    <dbReference type="NCBI Taxonomy" id="151549"/>
    <lineage>
        <taxon>Eukaryota</taxon>
        <taxon>Metazoa</taxon>
        <taxon>Ecdysozoa</taxon>
        <taxon>Arthropoda</taxon>
        <taxon>Hexapoda</taxon>
        <taxon>Insecta</taxon>
        <taxon>Pterygota</taxon>
        <taxon>Neoptera</taxon>
        <taxon>Endopterygota</taxon>
        <taxon>Lepidoptera</taxon>
        <taxon>Glossata</taxon>
        <taxon>Ditrysia</taxon>
        <taxon>Tineoidea</taxon>
        <taxon>Psychidae</taxon>
        <taxon>Oiketicinae</taxon>
        <taxon>Eumeta</taxon>
    </lineage>
</organism>
<proteinExistence type="predicted"/>
<gene>
    <name evidence="2" type="ORF">EVAR_23885_1</name>
</gene>
<reference evidence="2 3" key="1">
    <citation type="journal article" date="2019" name="Commun. Biol.">
        <title>The bagworm genome reveals a unique fibroin gene that provides high tensile strength.</title>
        <authorList>
            <person name="Kono N."/>
            <person name="Nakamura H."/>
            <person name="Ohtoshi R."/>
            <person name="Tomita M."/>
            <person name="Numata K."/>
            <person name="Arakawa K."/>
        </authorList>
    </citation>
    <scope>NUCLEOTIDE SEQUENCE [LARGE SCALE GENOMIC DNA]</scope>
</reference>
<dbReference type="EMBL" id="BGZK01000274">
    <property type="protein sequence ID" value="GBP33482.1"/>
    <property type="molecule type" value="Genomic_DNA"/>
</dbReference>
<keyword evidence="3" id="KW-1185">Reference proteome</keyword>
<name>A0A4C1V5D1_EUMVA</name>
<protein>
    <submittedName>
        <fullName evidence="2">Uncharacterized protein</fullName>
    </submittedName>
</protein>
<evidence type="ECO:0000256" key="1">
    <source>
        <dbReference type="SAM" id="MobiDB-lite"/>
    </source>
</evidence>
<feature type="region of interest" description="Disordered" evidence="1">
    <location>
        <begin position="84"/>
        <end position="104"/>
    </location>
</feature>
<sequence length="273" mass="30364">MLALNANDNAYFASSRRADLATKRIQLVFDLLLQWLDKWRMAVNVKRQNFDICVMIMFYLFTAAIRDDGAADGIAEGFATSRNTTGGSIDPHAGPDSDFVDTRSSTAGTAHMTASAAGRGPPRYYGWPGPNPSSGLELPGFTAIRTIGIRVGSSGTELCLFTVYRPPHTAWGLRVVSPAGRQFLQDSEDYGYEVVGPDTLSHFPTDLRFGADVLDIVLCHQLLFQIHVEVLYDKDTLFDTDHACYNRPYDSRPPTNILYRLERVLTRTRQAPH</sequence>